<dbReference type="EMBL" id="ADVR01000029">
    <property type="protein sequence ID" value="EFO81059.1"/>
    <property type="molecule type" value="Genomic_DNA"/>
</dbReference>
<name>E1ICN9_9CHLR</name>
<comment type="caution">
    <text evidence="3">The sequence shown here is derived from an EMBL/GenBank/DDBJ whole genome shotgun (WGS) entry which is preliminary data.</text>
</comment>
<evidence type="ECO:0000313" key="3">
    <source>
        <dbReference type="EMBL" id="EFO81059.1"/>
    </source>
</evidence>
<feature type="transmembrane region" description="Helical" evidence="1">
    <location>
        <begin position="35"/>
        <end position="57"/>
    </location>
</feature>
<dbReference type="AlphaFoldDB" id="E1ICN9"/>
<sequence>MSKQLQIYYSAVFGGLGGLASWWLVGSVATQTWNIWVAAAFVGAGLGLGIGALVAAADGAMIKHKPQRALRDGMMGGVAGLVTGTLGMLVAQWLFLALLGGWLGRALSWMLLGLLIGLGDLLVHRRVQRAAYAGLGGLVGGLVGGLFYESLTQIFLAQAGVVQIVLSGIGLVLIGATIGGCIPLARQVFARAELHVVAGEQHGLVREVTDTATIGRYDGNDLYLPDAGVAWRHALVRRTDDGFTLTVLPNVDGLTQVAGVGLDPGAVRVLHHGDRIRIGGAELEFVAK</sequence>
<accession>E1ICN9</accession>
<keyword evidence="1" id="KW-1133">Transmembrane helix</keyword>
<dbReference type="Pfam" id="PF00498">
    <property type="entry name" value="FHA"/>
    <property type="match status" value="1"/>
</dbReference>
<evidence type="ECO:0000256" key="1">
    <source>
        <dbReference type="SAM" id="Phobius"/>
    </source>
</evidence>
<dbReference type="CDD" id="cd00060">
    <property type="entry name" value="FHA"/>
    <property type="match status" value="1"/>
</dbReference>
<dbReference type="eggNOG" id="COG1716">
    <property type="taxonomic scope" value="Bacteria"/>
</dbReference>
<dbReference type="Gene3D" id="2.60.200.20">
    <property type="match status" value="1"/>
</dbReference>
<evidence type="ECO:0000259" key="2">
    <source>
        <dbReference type="Pfam" id="PF00498"/>
    </source>
</evidence>
<dbReference type="HOGENOM" id="CLU_965911_0_0_0"/>
<feature type="domain" description="FHA" evidence="2">
    <location>
        <begin position="213"/>
        <end position="279"/>
    </location>
</feature>
<feature type="transmembrane region" description="Helical" evidence="1">
    <location>
        <begin position="160"/>
        <end position="185"/>
    </location>
</feature>
<feature type="transmembrane region" description="Helical" evidence="1">
    <location>
        <begin position="130"/>
        <end position="148"/>
    </location>
</feature>
<gene>
    <name evidence="3" type="ORF">OSCT_1090</name>
</gene>
<keyword evidence="1" id="KW-0812">Transmembrane</keyword>
<evidence type="ECO:0000313" key="4">
    <source>
        <dbReference type="Proteomes" id="UP000054010"/>
    </source>
</evidence>
<proteinExistence type="predicted"/>
<feature type="transmembrane region" description="Helical" evidence="1">
    <location>
        <begin position="78"/>
        <end position="100"/>
    </location>
</feature>
<protein>
    <recommendedName>
        <fullName evidence="2">FHA domain-containing protein</fullName>
    </recommendedName>
</protein>
<dbReference type="InterPro" id="IPR000253">
    <property type="entry name" value="FHA_dom"/>
</dbReference>
<keyword evidence="1" id="KW-0472">Membrane</keyword>
<dbReference type="InterPro" id="IPR008984">
    <property type="entry name" value="SMAD_FHA_dom_sf"/>
</dbReference>
<dbReference type="Proteomes" id="UP000054010">
    <property type="component" value="Unassembled WGS sequence"/>
</dbReference>
<dbReference type="STRING" id="765420.OSCT_1090"/>
<feature type="transmembrane region" description="Helical" evidence="1">
    <location>
        <begin position="106"/>
        <end position="123"/>
    </location>
</feature>
<organism evidence="3 4">
    <name type="scientific">Oscillochloris trichoides DG-6</name>
    <dbReference type="NCBI Taxonomy" id="765420"/>
    <lineage>
        <taxon>Bacteria</taxon>
        <taxon>Bacillati</taxon>
        <taxon>Chloroflexota</taxon>
        <taxon>Chloroflexia</taxon>
        <taxon>Chloroflexales</taxon>
        <taxon>Chloroflexineae</taxon>
        <taxon>Oscillochloridaceae</taxon>
        <taxon>Oscillochloris</taxon>
    </lineage>
</organism>
<keyword evidence="4" id="KW-1185">Reference proteome</keyword>
<dbReference type="SUPFAM" id="SSF49879">
    <property type="entry name" value="SMAD/FHA domain"/>
    <property type="match status" value="1"/>
</dbReference>
<feature type="transmembrane region" description="Helical" evidence="1">
    <location>
        <begin position="7"/>
        <end position="29"/>
    </location>
</feature>
<reference evidence="3 4" key="1">
    <citation type="journal article" date="2011" name="J. Bacteriol.">
        <title>Draft genome sequence of the anoxygenic filamentous phototrophic bacterium Oscillochloris trichoides subsp. DG-6.</title>
        <authorList>
            <person name="Kuznetsov B.B."/>
            <person name="Ivanovsky R.N."/>
            <person name="Keppen O.I."/>
            <person name="Sukhacheva M.V."/>
            <person name="Bumazhkin B.K."/>
            <person name="Patutina E.O."/>
            <person name="Beletsky A.V."/>
            <person name="Mardanov A.V."/>
            <person name="Baslerov R.V."/>
            <person name="Panteleeva A.N."/>
            <person name="Kolganova T.V."/>
            <person name="Ravin N.V."/>
            <person name="Skryabin K.G."/>
        </authorList>
    </citation>
    <scope>NUCLEOTIDE SEQUENCE [LARGE SCALE GENOMIC DNA]</scope>
    <source>
        <strain evidence="3 4">DG-6</strain>
    </source>
</reference>